<dbReference type="EMBL" id="RXOE01000001">
    <property type="protein sequence ID" value="RTQ36596.1"/>
    <property type="molecule type" value="Genomic_DNA"/>
</dbReference>
<dbReference type="Gene3D" id="3.40.50.1820">
    <property type="entry name" value="alpha/beta hydrolase"/>
    <property type="match status" value="1"/>
</dbReference>
<evidence type="ECO:0000256" key="7">
    <source>
        <dbReference type="ARBA" id="ARBA00023157"/>
    </source>
</evidence>
<evidence type="ECO:0000256" key="5">
    <source>
        <dbReference type="ARBA" id="ARBA00022801"/>
    </source>
</evidence>
<keyword evidence="3" id="KW-0479">Metal-binding</keyword>
<accession>A0A431TRB0</accession>
<protein>
    <submittedName>
        <fullName evidence="8">Tannase/feruloyl esterase family alpha/beta hydrolase</fullName>
    </submittedName>
</protein>
<keyword evidence="9" id="KW-1185">Reference proteome</keyword>
<keyword evidence="5 8" id="KW-0378">Hydrolase</keyword>
<evidence type="ECO:0000256" key="6">
    <source>
        <dbReference type="ARBA" id="ARBA00022837"/>
    </source>
</evidence>
<dbReference type="Pfam" id="PF07519">
    <property type="entry name" value="Tannase"/>
    <property type="match status" value="1"/>
</dbReference>
<keyword evidence="6" id="KW-0106">Calcium</keyword>
<dbReference type="InterPro" id="IPR011118">
    <property type="entry name" value="Tannase/feruloyl_esterase"/>
</dbReference>
<dbReference type="InterPro" id="IPR029058">
    <property type="entry name" value="AB_hydrolase_fold"/>
</dbReference>
<gene>
    <name evidence="8" type="ORF">EJP69_02300</name>
</gene>
<dbReference type="Proteomes" id="UP000267418">
    <property type="component" value="Unassembled WGS sequence"/>
</dbReference>
<keyword evidence="4" id="KW-0732">Signal</keyword>
<evidence type="ECO:0000313" key="9">
    <source>
        <dbReference type="Proteomes" id="UP000267418"/>
    </source>
</evidence>
<evidence type="ECO:0000256" key="4">
    <source>
        <dbReference type="ARBA" id="ARBA00022729"/>
    </source>
</evidence>
<dbReference type="GO" id="GO:0052689">
    <property type="term" value="F:carboxylic ester hydrolase activity"/>
    <property type="evidence" value="ECO:0007669"/>
    <property type="project" value="UniProtKB-KW"/>
</dbReference>
<reference evidence="8 9" key="1">
    <citation type="submission" date="2018-12" db="EMBL/GenBank/DDBJ databases">
        <title>The genome of Variovorax gossypii DSM 100435.</title>
        <authorList>
            <person name="Gao J."/>
            <person name="Sun J."/>
        </authorList>
    </citation>
    <scope>NUCLEOTIDE SEQUENCE [LARGE SCALE GENOMIC DNA]</scope>
    <source>
        <strain evidence="8 9">DSM 100435</strain>
    </source>
</reference>
<keyword evidence="7" id="KW-1015">Disulfide bond</keyword>
<comment type="similarity">
    <text evidence="1">Belongs to the tannase family.</text>
</comment>
<dbReference type="GO" id="GO:0046872">
    <property type="term" value="F:metal ion binding"/>
    <property type="evidence" value="ECO:0007669"/>
    <property type="project" value="UniProtKB-KW"/>
</dbReference>
<evidence type="ECO:0000256" key="3">
    <source>
        <dbReference type="ARBA" id="ARBA00022723"/>
    </source>
</evidence>
<dbReference type="SUPFAM" id="SSF53474">
    <property type="entry name" value="alpha/beta-Hydrolases"/>
    <property type="match status" value="1"/>
</dbReference>
<name>A0A431TRB0_9BURK</name>
<evidence type="ECO:0000256" key="1">
    <source>
        <dbReference type="ARBA" id="ARBA00006249"/>
    </source>
</evidence>
<dbReference type="PANTHER" id="PTHR33938:SF15">
    <property type="entry name" value="FERULOYL ESTERASE B-RELATED"/>
    <property type="match status" value="1"/>
</dbReference>
<dbReference type="OrthoDB" id="189734at2"/>
<sequence length="509" mass="54802">MGLAKSQLDTWRQILNKTTNSGLRETWRSRLLLRPIFVAMACGGFIASAHAASDISGTLVRTCSNQLNGTQYGDALLDDFRGTRFPSPRTGGFTVTSVEQVWLALPAYCLIKGTIQPTSPDRVDPAVKDPSYRVPDINYQIYVPAQWNGKFVQLGGGGFAWKTDVVANGIQTNLQYSPSLQGIALSNYAVILSDAGAGDSGKSFNPDFVRPGRKLGEVAKQEMVKNFGQDSIKKSLDVGLYLLKKLTGSKPTDTYFVGISTGGRQALKAMANWPDAYDGIVAGAPPVDETNLLKSIEVPAVVNDWVVNWGSASAMITSLFGQEVSQQTLSDGLGAVSRHLADVAIESGADYDGYNRLLDVLAPVWNVQPRELLPFFDAAASQKKAGAKGKKIIVYQGTSDFLVPCTQAGEFVSKLAALPSGGRVTSGEIKASVRAYFIEDYSHGFYNTNTLLRRIGLTPLQLAWNAVADLDNWVHDDQARVGAPSLARNATGEIPSNQALNAWKCIASP</sequence>
<dbReference type="PANTHER" id="PTHR33938">
    <property type="entry name" value="FERULOYL ESTERASE B-RELATED"/>
    <property type="match status" value="1"/>
</dbReference>
<evidence type="ECO:0000256" key="2">
    <source>
        <dbReference type="ARBA" id="ARBA00022487"/>
    </source>
</evidence>
<proteinExistence type="inferred from homology"/>
<organism evidence="8 9">
    <name type="scientific">Variovorax gossypii</name>
    <dbReference type="NCBI Taxonomy" id="1679495"/>
    <lineage>
        <taxon>Bacteria</taxon>
        <taxon>Pseudomonadati</taxon>
        <taxon>Pseudomonadota</taxon>
        <taxon>Betaproteobacteria</taxon>
        <taxon>Burkholderiales</taxon>
        <taxon>Comamonadaceae</taxon>
        <taxon>Variovorax</taxon>
    </lineage>
</organism>
<evidence type="ECO:0000313" key="8">
    <source>
        <dbReference type="EMBL" id="RTQ36596.1"/>
    </source>
</evidence>
<dbReference type="AlphaFoldDB" id="A0A431TRB0"/>
<keyword evidence="2" id="KW-0719">Serine esterase</keyword>
<comment type="caution">
    <text evidence="8">The sequence shown here is derived from an EMBL/GenBank/DDBJ whole genome shotgun (WGS) entry which is preliminary data.</text>
</comment>